<protein>
    <recommendedName>
        <fullName evidence="8">Type II secretion system protein E</fullName>
        <shortName evidence="8">T2SS protein E</shortName>
    </recommendedName>
    <alternativeName>
        <fullName evidence="8">Type II traffic warden ATPase</fullName>
    </alternativeName>
</protein>
<dbReference type="PANTHER" id="PTHR30258:SF2">
    <property type="entry name" value="COMG OPERON PROTEIN 1"/>
    <property type="match status" value="1"/>
</dbReference>
<name>A0A1M4UQZ7_9BURK</name>
<dbReference type="AlphaFoldDB" id="A0A1M4UQZ7"/>
<dbReference type="STRING" id="1122156.SAMN02745117_00545"/>
<sequence>MEIPVSDFLADPDLSAPLSVHRSPAAGHSADGLGELLVQAGKLSSRDLERARLAQQEMGGMLGRVLIRLGVVSETDLMPVLAQHLGVELAAADAYPVPLLEVAGLVPGFLRTHSIYPLWQRDQQLGVAMAVPQDDFVRKALRLATGLEVVPYLGLESDIERALEQSAAHQEAEEAVDGDVLGGLDANDFVEHLKDLASEAPVIKLVNTIIGRVIDMRASDIHLEPFEDGLHVRYRVDGVIHVAEVVPSRLSAAVGSRVKLLAHLDIAERRLPQDGRIKTRVKGRELDLRVSTVPTVYGESIVMRVLDRASVRLNLDDMGFAADTLRHFNELLARPHGIFLVTGPTGSGKTTTLYAGLAKLDADSQKIITVEDPVEYQLAGINQIQVHPQINLTFANALRAILRQDPDIIMIGEMRDGETAQIAVQSALTGHLVLSTLHTNTAAGAIVRMKDMGVESYLITSSVNGVLAQRLVRTLCRDCKQPHDLSPAVLQETGLSRFLLPGQTLYRPVGCEKCRGSGYRGRTGIHELMVLDEAMRRAILDGKDSGELNTLAVHAGMVSLYEDGLRKVAAGVTSLEEVTRVTQDQTDA</sequence>
<dbReference type="InterPro" id="IPR037257">
    <property type="entry name" value="T2SS_E_N_sf"/>
</dbReference>
<comment type="subcellular location">
    <subcellularLocation>
        <location evidence="8">Cell inner membrane</location>
    </subcellularLocation>
</comment>
<evidence type="ECO:0000259" key="9">
    <source>
        <dbReference type="PROSITE" id="PS00662"/>
    </source>
</evidence>
<evidence type="ECO:0000256" key="6">
    <source>
        <dbReference type="ARBA" id="ARBA00022967"/>
    </source>
</evidence>
<dbReference type="InterPro" id="IPR001482">
    <property type="entry name" value="T2SS/T4SS_dom"/>
</dbReference>
<keyword evidence="3 8" id="KW-0547">Nucleotide-binding</keyword>
<evidence type="ECO:0000313" key="11">
    <source>
        <dbReference type="Proteomes" id="UP000184327"/>
    </source>
</evidence>
<dbReference type="Gene3D" id="1.10.40.70">
    <property type="match status" value="1"/>
</dbReference>
<dbReference type="SUPFAM" id="SSF52540">
    <property type="entry name" value="P-loop containing nucleoside triphosphate hydrolases"/>
    <property type="match status" value="1"/>
</dbReference>
<proteinExistence type="inferred from homology"/>
<keyword evidence="5 8" id="KW-0653">Protein transport</keyword>
<dbReference type="Gene3D" id="3.40.50.300">
    <property type="entry name" value="P-loop containing nucleotide triphosphate hydrolases"/>
    <property type="match status" value="1"/>
</dbReference>
<dbReference type="Gene3D" id="3.30.450.90">
    <property type="match status" value="1"/>
</dbReference>
<dbReference type="EMBL" id="FQUZ01000004">
    <property type="protein sequence ID" value="SHE59020.1"/>
    <property type="molecule type" value="Genomic_DNA"/>
</dbReference>
<dbReference type="InterPro" id="IPR007831">
    <property type="entry name" value="T2SS_GspE_N"/>
</dbReference>
<evidence type="ECO:0000256" key="5">
    <source>
        <dbReference type="ARBA" id="ARBA00022927"/>
    </source>
</evidence>
<organism evidence="10 11">
    <name type="scientific">Lampropedia hyalina DSM 16112</name>
    <dbReference type="NCBI Taxonomy" id="1122156"/>
    <lineage>
        <taxon>Bacteria</taxon>
        <taxon>Pseudomonadati</taxon>
        <taxon>Pseudomonadota</taxon>
        <taxon>Betaproteobacteria</taxon>
        <taxon>Burkholderiales</taxon>
        <taxon>Comamonadaceae</taxon>
        <taxon>Lampropedia</taxon>
    </lineage>
</organism>
<evidence type="ECO:0000256" key="3">
    <source>
        <dbReference type="ARBA" id="ARBA00022741"/>
    </source>
</evidence>
<dbReference type="SUPFAM" id="SSF160246">
    <property type="entry name" value="EspE N-terminal domain-like"/>
    <property type="match status" value="1"/>
</dbReference>
<feature type="domain" description="Bacterial type II secretion system protein E" evidence="9">
    <location>
        <begin position="402"/>
        <end position="416"/>
    </location>
</feature>
<dbReference type="PROSITE" id="PS00662">
    <property type="entry name" value="T2SP_E"/>
    <property type="match status" value="1"/>
</dbReference>
<dbReference type="GO" id="GO:0008564">
    <property type="term" value="F:protein-exporting ATPase activity"/>
    <property type="evidence" value="ECO:0007669"/>
    <property type="project" value="UniProtKB-EC"/>
</dbReference>
<dbReference type="InterPro" id="IPR013369">
    <property type="entry name" value="T2SS_GspE"/>
</dbReference>
<dbReference type="GO" id="GO:0015628">
    <property type="term" value="P:protein secretion by the type II secretion system"/>
    <property type="evidence" value="ECO:0007669"/>
    <property type="project" value="UniProtKB-UniRule"/>
</dbReference>
<gene>
    <name evidence="10" type="ORF">SAMN02745117_00545</name>
</gene>
<evidence type="ECO:0000256" key="2">
    <source>
        <dbReference type="ARBA" id="ARBA00022448"/>
    </source>
</evidence>
<dbReference type="GO" id="GO:0005886">
    <property type="term" value="C:plasma membrane"/>
    <property type="evidence" value="ECO:0007669"/>
    <property type="project" value="UniProtKB-SubCell"/>
</dbReference>
<dbReference type="OrthoDB" id="5790493at2"/>
<reference evidence="10 11" key="1">
    <citation type="submission" date="2016-11" db="EMBL/GenBank/DDBJ databases">
        <authorList>
            <person name="Jaros S."/>
            <person name="Januszkiewicz K."/>
            <person name="Wedrychowicz H."/>
        </authorList>
    </citation>
    <scope>NUCLEOTIDE SEQUENCE [LARGE SCALE GENOMIC DNA]</scope>
    <source>
        <strain evidence="10 11">DSM 16112</strain>
    </source>
</reference>
<keyword evidence="11" id="KW-1185">Reference proteome</keyword>
<comment type="function">
    <text evidence="8">ATPase component of the type II secretion system required for the energy-dependent secretion of extracellular factors such as proteases and toxins from the periplasm. Acts as a molecular motor to provide the energy that is required for assembly of the pseudopilus and the extrusion of substrates generated in the cytoplasm.</text>
</comment>
<dbReference type="Proteomes" id="UP000184327">
    <property type="component" value="Unassembled WGS sequence"/>
</dbReference>
<dbReference type="FunFam" id="3.30.450.90:FF:000001">
    <property type="entry name" value="Type II secretion system ATPase GspE"/>
    <property type="match status" value="1"/>
</dbReference>
<dbReference type="GO" id="GO:0015627">
    <property type="term" value="C:type II protein secretion system complex"/>
    <property type="evidence" value="ECO:0007669"/>
    <property type="project" value="UniProtKB-UniRule"/>
</dbReference>
<dbReference type="InterPro" id="IPR027417">
    <property type="entry name" value="P-loop_NTPase"/>
</dbReference>
<keyword evidence="6" id="KW-1278">Translocase</keyword>
<evidence type="ECO:0000256" key="4">
    <source>
        <dbReference type="ARBA" id="ARBA00022840"/>
    </source>
</evidence>
<dbReference type="CDD" id="cd01129">
    <property type="entry name" value="PulE-GspE-like"/>
    <property type="match status" value="1"/>
</dbReference>
<evidence type="ECO:0000256" key="8">
    <source>
        <dbReference type="RuleBase" id="RU366070"/>
    </source>
</evidence>
<evidence type="ECO:0000256" key="1">
    <source>
        <dbReference type="ARBA" id="ARBA00006611"/>
    </source>
</evidence>
<dbReference type="Gene3D" id="3.30.300.160">
    <property type="entry name" value="Type II secretion system, protein E, N-terminal domain"/>
    <property type="match status" value="1"/>
</dbReference>
<dbReference type="Pfam" id="PF00437">
    <property type="entry name" value="T2SSE"/>
    <property type="match status" value="1"/>
</dbReference>
<dbReference type="GO" id="GO:0005524">
    <property type="term" value="F:ATP binding"/>
    <property type="evidence" value="ECO:0007669"/>
    <property type="project" value="UniProtKB-UniRule"/>
</dbReference>
<dbReference type="PANTHER" id="PTHR30258">
    <property type="entry name" value="TYPE II SECRETION SYSTEM PROTEIN GSPE-RELATED"/>
    <property type="match status" value="1"/>
</dbReference>
<comment type="similarity">
    <text evidence="1 8">Belongs to the GSP E family.</text>
</comment>
<keyword evidence="2 8" id="KW-0813">Transport</keyword>
<dbReference type="FunFam" id="3.40.50.300:FF:000398">
    <property type="entry name" value="Type IV pilus assembly ATPase PilB"/>
    <property type="match status" value="1"/>
</dbReference>
<dbReference type="Pfam" id="PF05157">
    <property type="entry name" value="MshEN"/>
    <property type="match status" value="1"/>
</dbReference>
<dbReference type="GO" id="GO:0016887">
    <property type="term" value="F:ATP hydrolysis activity"/>
    <property type="evidence" value="ECO:0007669"/>
    <property type="project" value="TreeGrafter"/>
</dbReference>
<evidence type="ECO:0000256" key="7">
    <source>
        <dbReference type="ARBA" id="ARBA00034006"/>
    </source>
</evidence>
<evidence type="ECO:0000313" key="10">
    <source>
        <dbReference type="EMBL" id="SHE59020.1"/>
    </source>
</evidence>
<comment type="catalytic activity">
    <reaction evidence="7">
        <text>ATP + H2O + cellular proteinSide 1 = ADP + phosphate + cellular proteinSide 2.</text>
        <dbReference type="EC" id="7.4.2.8"/>
    </reaction>
</comment>
<keyword evidence="4 8" id="KW-0067">ATP-binding</keyword>
<accession>A0A1M4UQZ7</accession>
<dbReference type="NCBIfam" id="TIGR02533">
    <property type="entry name" value="type_II_gspE"/>
    <property type="match status" value="1"/>
</dbReference>